<dbReference type="AlphaFoldDB" id="A0A7Y6M6I5"/>
<gene>
    <name evidence="3" type="ORF">HTZ77_30050</name>
</gene>
<dbReference type="InterPro" id="IPR011008">
    <property type="entry name" value="Dimeric_a/b-barrel"/>
</dbReference>
<dbReference type="SUPFAM" id="SSF54909">
    <property type="entry name" value="Dimeric alpha+beta barrel"/>
    <property type="match status" value="1"/>
</dbReference>
<protein>
    <submittedName>
        <fullName evidence="3">Antibiotic biosynthesis monooxygenase</fullName>
    </submittedName>
</protein>
<dbReference type="PROSITE" id="PS51725">
    <property type="entry name" value="ABM"/>
    <property type="match status" value="1"/>
</dbReference>
<evidence type="ECO:0000313" key="4">
    <source>
        <dbReference type="Proteomes" id="UP000586042"/>
    </source>
</evidence>
<name>A0A7Y6M6I5_9ACTN</name>
<organism evidence="3 4">
    <name type="scientific">Nonomuraea montanisoli</name>
    <dbReference type="NCBI Taxonomy" id="2741721"/>
    <lineage>
        <taxon>Bacteria</taxon>
        <taxon>Bacillati</taxon>
        <taxon>Actinomycetota</taxon>
        <taxon>Actinomycetes</taxon>
        <taxon>Streptosporangiales</taxon>
        <taxon>Streptosporangiaceae</taxon>
        <taxon>Nonomuraea</taxon>
    </lineage>
</organism>
<feature type="domain" description="ABM" evidence="2">
    <location>
        <begin position="30"/>
        <end position="121"/>
    </location>
</feature>
<reference evidence="3 4" key="1">
    <citation type="submission" date="2020-06" db="EMBL/GenBank/DDBJ databases">
        <title>Nonomuraea sp. SMC257, a novel actinomycete isolated from soil.</title>
        <authorList>
            <person name="Chanama M."/>
        </authorList>
    </citation>
    <scope>NUCLEOTIDE SEQUENCE [LARGE SCALE GENOMIC DNA]</scope>
    <source>
        <strain evidence="3 4">SMC257</strain>
    </source>
</reference>
<keyword evidence="4" id="KW-1185">Reference proteome</keyword>
<proteinExistence type="predicted"/>
<dbReference type="Gene3D" id="3.30.70.100">
    <property type="match status" value="1"/>
</dbReference>
<accession>A0A7Y6M6I5</accession>
<comment type="caution">
    <text evidence="3">The sequence shown here is derived from an EMBL/GenBank/DDBJ whole genome shotgun (WGS) entry which is preliminary data.</text>
</comment>
<evidence type="ECO:0000259" key="2">
    <source>
        <dbReference type="PROSITE" id="PS51725"/>
    </source>
</evidence>
<dbReference type="GO" id="GO:0004497">
    <property type="term" value="F:monooxygenase activity"/>
    <property type="evidence" value="ECO:0007669"/>
    <property type="project" value="UniProtKB-KW"/>
</dbReference>
<keyword evidence="3" id="KW-0503">Monooxygenase</keyword>
<evidence type="ECO:0000256" key="1">
    <source>
        <dbReference type="SAM" id="MobiDB-lite"/>
    </source>
</evidence>
<dbReference type="RefSeq" id="WP_175593092.1">
    <property type="nucleotide sequence ID" value="NZ_JABWGN010000012.1"/>
</dbReference>
<keyword evidence="3" id="KW-0560">Oxidoreductase</keyword>
<dbReference type="InterPro" id="IPR007138">
    <property type="entry name" value="ABM_dom"/>
</dbReference>
<dbReference type="EMBL" id="JABWGN010000012">
    <property type="protein sequence ID" value="NUW35641.1"/>
    <property type="molecule type" value="Genomic_DNA"/>
</dbReference>
<dbReference type="Proteomes" id="UP000586042">
    <property type="component" value="Unassembled WGS sequence"/>
</dbReference>
<feature type="region of interest" description="Disordered" evidence="1">
    <location>
        <begin position="1"/>
        <end position="26"/>
    </location>
</feature>
<dbReference type="Pfam" id="PF03992">
    <property type="entry name" value="ABM"/>
    <property type="match status" value="1"/>
</dbReference>
<sequence length="140" mass="15950">MSDTLSAVPEPDEAKDRRQAASPKEYPGPIVFTVRLRARPDKIEAAERALEKIAGPIRANPDCLEFRVFQDRENPHLFTLLEHWVSVQAVTTHGQRDYMAEYMATKHLIFEDMSGEPVQEIHPLNAAPRAERQPGHGQRR</sequence>
<evidence type="ECO:0000313" key="3">
    <source>
        <dbReference type="EMBL" id="NUW35641.1"/>
    </source>
</evidence>